<protein>
    <recommendedName>
        <fullName evidence="8">Oligomycin sensitivity conferral protein</fullName>
    </recommendedName>
</protein>
<dbReference type="EMBL" id="NCKU01000824">
    <property type="protein sequence ID" value="RWS14004.1"/>
    <property type="molecule type" value="Genomic_DNA"/>
</dbReference>
<dbReference type="SUPFAM" id="SSF47928">
    <property type="entry name" value="N-terminal domain of the delta subunit of the F1F0-ATP synthase"/>
    <property type="match status" value="1"/>
</dbReference>
<dbReference type="HAMAP" id="MF_01416">
    <property type="entry name" value="ATP_synth_delta_bact"/>
    <property type="match status" value="1"/>
</dbReference>
<dbReference type="GO" id="GO:0016020">
    <property type="term" value="C:membrane"/>
    <property type="evidence" value="ECO:0007669"/>
    <property type="project" value="UniProtKB-SubCell"/>
</dbReference>
<dbReference type="OrthoDB" id="1262810at2759"/>
<gene>
    <name evidence="9" type="ORF">B4U79_06771</name>
</gene>
<proteinExistence type="inferred from homology"/>
<dbReference type="Proteomes" id="UP000285301">
    <property type="component" value="Unassembled WGS sequence"/>
</dbReference>
<keyword evidence="3" id="KW-0813">Transport</keyword>
<dbReference type="GO" id="GO:0046933">
    <property type="term" value="F:proton-transporting ATP synthase activity, rotational mechanism"/>
    <property type="evidence" value="ECO:0007669"/>
    <property type="project" value="InterPro"/>
</dbReference>
<comment type="similarity">
    <text evidence="2">Belongs to the ATPase delta chain family.</text>
</comment>
<dbReference type="NCBIfam" id="TIGR01145">
    <property type="entry name" value="ATP_synt_delta"/>
    <property type="match status" value="1"/>
</dbReference>
<evidence type="ECO:0000256" key="4">
    <source>
        <dbReference type="ARBA" id="ARBA00022781"/>
    </source>
</evidence>
<dbReference type="Pfam" id="PF00213">
    <property type="entry name" value="OSCP"/>
    <property type="match status" value="1"/>
</dbReference>
<dbReference type="AlphaFoldDB" id="A0A443RFF7"/>
<evidence type="ECO:0000256" key="3">
    <source>
        <dbReference type="ARBA" id="ARBA00022448"/>
    </source>
</evidence>
<evidence type="ECO:0000256" key="1">
    <source>
        <dbReference type="ARBA" id="ARBA00004370"/>
    </source>
</evidence>
<comment type="subcellular location">
    <subcellularLocation>
        <location evidence="1">Membrane</location>
    </subcellularLocation>
</comment>
<evidence type="ECO:0000256" key="7">
    <source>
        <dbReference type="ARBA" id="ARBA00023310"/>
    </source>
</evidence>
<accession>A0A443RFF7</accession>
<keyword evidence="7" id="KW-0066">ATP synthesis</keyword>
<sequence length="208" mass="22939">MSKALNIARSYATATSASKMVKPPVAVFGVEGKYTNALYSAAAKAKSLDAIENDLKRVLDTFEKDAKFRDFLLNPLVNVAQKKQVLTNVFSNKLKVNPLTSNLVTLMAENNRLKYLPNVAKTFARVMATSRGEVDCVVITAKPITDESQKKELESALKGFTKKKLNITMKTDPSIIGGLMVDFGGEHFIDMSIKSKVKMYTDLIKQPV</sequence>
<evidence type="ECO:0000256" key="6">
    <source>
        <dbReference type="ARBA" id="ARBA00023136"/>
    </source>
</evidence>
<evidence type="ECO:0000256" key="5">
    <source>
        <dbReference type="ARBA" id="ARBA00023065"/>
    </source>
</evidence>
<dbReference type="InterPro" id="IPR026015">
    <property type="entry name" value="ATP_synth_OSCP/delta_N_sf"/>
</dbReference>
<keyword evidence="6" id="KW-0472">Membrane</keyword>
<dbReference type="InterPro" id="IPR000711">
    <property type="entry name" value="ATPase_OSCP/dsu"/>
</dbReference>
<dbReference type="PANTHER" id="PTHR11910">
    <property type="entry name" value="ATP SYNTHASE DELTA CHAIN"/>
    <property type="match status" value="1"/>
</dbReference>
<organism evidence="9 10">
    <name type="scientific">Dinothrombium tinctorium</name>
    <dbReference type="NCBI Taxonomy" id="1965070"/>
    <lineage>
        <taxon>Eukaryota</taxon>
        <taxon>Metazoa</taxon>
        <taxon>Ecdysozoa</taxon>
        <taxon>Arthropoda</taxon>
        <taxon>Chelicerata</taxon>
        <taxon>Arachnida</taxon>
        <taxon>Acari</taxon>
        <taxon>Acariformes</taxon>
        <taxon>Trombidiformes</taxon>
        <taxon>Prostigmata</taxon>
        <taxon>Anystina</taxon>
        <taxon>Parasitengona</taxon>
        <taxon>Trombidioidea</taxon>
        <taxon>Trombidiidae</taxon>
        <taxon>Dinothrombium</taxon>
    </lineage>
</organism>
<evidence type="ECO:0000313" key="9">
    <source>
        <dbReference type="EMBL" id="RWS14004.1"/>
    </source>
</evidence>
<keyword evidence="5" id="KW-0406">Ion transport</keyword>
<dbReference type="Gene3D" id="1.10.520.20">
    <property type="entry name" value="N-terminal domain of the delta subunit of the F1F0-ATP synthase"/>
    <property type="match status" value="1"/>
</dbReference>
<keyword evidence="10" id="KW-1185">Reference proteome</keyword>
<dbReference type="PRINTS" id="PR00125">
    <property type="entry name" value="ATPASEDELTA"/>
</dbReference>
<evidence type="ECO:0000313" key="10">
    <source>
        <dbReference type="Proteomes" id="UP000285301"/>
    </source>
</evidence>
<evidence type="ECO:0000256" key="8">
    <source>
        <dbReference type="ARBA" id="ARBA00033369"/>
    </source>
</evidence>
<name>A0A443RFF7_9ACAR</name>
<evidence type="ECO:0000256" key="2">
    <source>
        <dbReference type="ARBA" id="ARBA00007046"/>
    </source>
</evidence>
<comment type="caution">
    <text evidence="9">The sequence shown here is derived from an EMBL/GenBank/DDBJ whole genome shotgun (WGS) entry which is preliminary data.</text>
</comment>
<dbReference type="STRING" id="1965070.A0A443RFF7"/>
<keyword evidence="4" id="KW-0375">Hydrogen ion transport</keyword>
<reference evidence="9 10" key="1">
    <citation type="journal article" date="2018" name="Gigascience">
        <title>Genomes of trombidid mites reveal novel predicted allergens and laterally-transferred genes associated with secondary metabolism.</title>
        <authorList>
            <person name="Dong X."/>
            <person name="Chaisiri K."/>
            <person name="Xia D."/>
            <person name="Armstrong S.D."/>
            <person name="Fang Y."/>
            <person name="Donnelly M.J."/>
            <person name="Kadowaki T."/>
            <person name="McGarry J.W."/>
            <person name="Darby A.C."/>
            <person name="Makepeace B.L."/>
        </authorList>
    </citation>
    <scope>NUCLEOTIDE SEQUENCE [LARGE SCALE GENOMIC DNA]</scope>
    <source>
        <strain evidence="9">UoL-WK</strain>
    </source>
</reference>